<protein>
    <recommendedName>
        <fullName evidence="1">Sdz-33 F-box domain-containing protein</fullName>
    </recommendedName>
</protein>
<dbReference type="Pfam" id="PF07735">
    <property type="entry name" value="FBA_2"/>
    <property type="match status" value="1"/>
</dbReference>
<dbReference type="FunCoup" id="G0MC58">
    <property type="interactions" value="245"/>
</dbReference>
<dbReference type="InterPro" id="IPR012885">
    <property type="entry name" value="F-box_Sdz-33"/>
</dbReference>
<keyword evidence="3" id="KW-1185">Reference proteome</keyword>
<dbReference type="EMBL" id="GL379789">
    <property type="protein sequence ID" value="EGT45712.1"/>
    <property type="molecule type" value="Genomic_DNA"/>
</dbReference>
<evidence type="ECO:0000313" key="3">
    <source>
        <dbReference type="Proteomes" id="UP000008068"/>
    </source>
</evidence>
<dbReference type="PANTHER" id="PTHR22899:SF0">
    <property type="entry name" value="F-BOX ASSOCIATED DOMAIN-CONTAINING PROTEIN-RELATED"/>
    <property type="match status" value="1"/>
</dbReference>
<reference evidence="3" key="1">
    <citation type="submission" date="2011-07" db="EMBL/GenBank/DDBJ databases">
        <authorList>
            <consortium name="Caenorhabditis brenneri Sequencing and Analysis Consortium"/>
            <person name="Wilson R.K."/>
        </authorList>
    </citation>
    <scope>NUCLEOTIDE SEQUENCE [LARGE SCALE GENOMIC DNA]</scope>
    <source>
        <strain evidence="3">PB2801</strain>
    </source>
</reference>
<sequence length="320" mass="37603">MDSRFPFFRLPLTAVKCSEENVLKNMDIIEKLAFSLLSKRAKLVIRLLKLRPHYVRVNVGGLIGFEINFDDINQTVHLQFCTDTVLDIPKGITVNETESWRLPSSKMTMKDWLRHLRFIFRTTYITCFNFGFSLFDFDSIKKSFAPFEMLFISENVPTNQSIMLLKELLPRDLVLKPNSFEKHELRSILTQHIECFSYGRHEEPSDFALNDLLMCDAVFLNIIWPLDFTENHMNRFLKLWKKGACPRLCMLEFSWVFVRNPENILKGINFKEVLEDRVINWLIHGERMSIKGGYDIGGKDGRKCTVVVPSQFEVSFYFWD</sequence>
<organism evidence="3">
    <name type="scientific">Caenorhabditis brenneri</name>
    <name type="common">Nematode worm</name>
    <dbReference type="NCBI Taxonomy" id="135651"/>
    <lineage>
        <taxon>Eukaryota</taxon>
        <taxon>Metazoa</taxon>
        <taxon>Ecdysozoa</taxon>
        <taxon>Nematoda</taxon>
        <taxon>Chromadorea</taxon>
        <taxon>Rhabditida</taxon>
        <taxon>Rhabditina</taxon>
        <taxon>Rhabditomorpha</taxon>
        <taxon>Rhabditoidea</taxon>
        <taxon>Rhabditidae</taxon>
        <taxon>Peloderinae</taxon>
        <taxon>Caenorhabditis</taxon>
    </lineage>
</organism>
<dbReference type="Proteomes" id="UP000008068">
    <property type="component" value="Unassembled WGS sequence"/>
</dbReference>
<accession>G0MC58</accession>
<dbReference type="InParanoid" id="G0MC58"/>
<gene>
    <name evidence="2" type="ORF">CAEBREN_16263</name>
</gene>
<name>G0MC58_CAEBE</name>
<dbReference type="OMA" id="EYNISFQ"/>
<proteinExistence type="predicted"/>
<dbReference type="AlphaFoldDB" id="G0MC58"/>
<feature type="domain" description="Sdz-33 F-box" evidence="1">
    <location>
        <begin position="184"/>
        <end position="253"/>
    </location>
</feature>
<evidence type="ECO:0000313" key="2">
    <source>
        <dbReference type="EMBL" id="EGT45712.1"/>
    </source>
</evidence>
<dbReference type="PANTHER" id="PTHR22899">
    <property type="entry name" value="CYCLIN-RELATED F-BOX FAMILY"/>
    <property type="match status" value="1"/>
</dbReference>
<dbReference type="InterPro" id="IPR053222">
    <property type="entry name" value="Zygotic_Embryogenesis-Asso"/>
</dbReference>
<evidence type="ECO:0000259" key="1">
    <source>
        <dbReference type="Pfam" id="PF07735"/>
    </source>
</evidence>
<dbReference type="HOGENOM" id="CLU_028840_1_3_1"/>